<proteinExistence type="predicted"/>
<keyword evidence="1" id="KW-0472">Membrane</keyword>
<evidence type="ECO:0000256" key="1">
    <source>
        <dbReference type="SAM" id="Phobius"/>
    </source>
</evidence>
<accession>A0ABM9P0K3</accession>
<evidence type="ECO:0000313" key="3">
    <source>
        <dbReference type="Proteomes" id="UP001497416"/>
    </source>
</evidence>
<dbReference type="EMBL" id="CAXIXY010000004">
    <property type="protein sequence ID" value="CAL2086026.1"/>
    <property type="molecule type" value="Genomic_DNA"/>
</dbReference>
<keyword evidence="1" id="KW-1133">Transmembrane helix</keyword>
<organism evidence="2 3">
    <name type="scientific">Tenacibaculum platacis</name>
    <dbReference type="NCBI Taxonomy" id="3137852"/>
    <lineage>
        <taxon>Bacteria</taxon>
        <taxon>Pseudomonadati</taxon>
        <taxon>Bacteroidota</taxon>
        <taxon>Flavobacteriia</taxon>
        <taxon>Flavobacteriales</taxon>
        <taxon>Flavobacteriaceae</taxon>
        <taxon>Tenacibaculum</taxon>
    </lineage>
</organism>
<protein>
    <submittedName>
        <fullName evidence="2">Uncharacterized protein</fullName>
    </submittedName>
</protein>
<keyword evidence="3" id="KW-1185">Reference proteome</keyword>
<sequence length="63" mass="7449">MKSIAKVFRALSIIFIIILIFWIVMIDYKDLSFKNNISPYFGIFSMVLMLIAMEFIKRGIKKK</sequence>
<keyword evidence="1" id="KW-0812">Transmembrane</keyword>
<dbReference type="Proteomes" id="UP001497416">
    <property type="component" value="Unassembled WGS sequence"/>
</dbReference>
<name>A0ABM9P0K3_9FLAO</name>
<gene>
    <name evidence="2" type="ORF">T190607A01A_20571</name>
</gene>
<comment type="caution">
    <text evidence="2">The sequence shown here is derived from an EMBL/GenBank/DDBJ whole genome shotgun (WGS) entry which is preliminary data.</text>
</comment>
<feature type="transmembrane region" description="Helical" evidence="1">
    <location>
        <begin position="7"/>
        <end position="25"/>
    </location>
</feature>
<feature type="transmembrane region" description="Helical" evidence="1">
    <location>
        <begin position="37"/>
        <end position="56"/>
    </location>
</feature>
<reference evidence="2 3" key="1">
    <citation type="submission" date="2024-05" db="EMBL/GenBank/DDBJ databases">
        <authorList>
            <person name="Duchaud E."/>
        </authorList>
    </citation>
    <scope>NUCLEOTIDE SEQUENCE [LARGE SCALE GENOMIC DNA]</scope>
    <source>
        <strain evidence="2">Ena-SAMPLE-TAB-13-05-2024-13:56:06:370-140302</strain>
    </source>
</reference>
<evidence type="ECO:0000313" key="2">
    <source>
        <dbReference type="EMBL" id="CAL2086026.1"/>
    </source>
</evidence>
<dbReference type="RefSeq" id="WP_348712125.1">
    <property type="nucleotide sequence ID" value="NZ_CAXIXW010000015.1"/>
</dbReference>